<dbReference type="PANTHER" id="PTHR13939">
    <property type="entry name" value="NICOTINAMIDE-NUCLEOTIDE AMIDOHYDROLASE PNCC"/>
    <property type="match status" value="1"/>
</dbReference>
<dbReference type="PANTHER" id="PTHR13939:SF0">
    <property type="entry name" value="NMN AMIDOHYDROLASE-LIKE PROTEIN YFAY"/>
    <property type="match status" value="1"/>
</dbReference>
<accession>A0A7S0QTF6</accession>
<dbReference type="Pfam" id="PF00994">
    <property type="entry name" value="MoCF_biosynth"/>
    <property type="match status" value="1"/>
</dbReference>
<gene>
    <name evidence="2" type="ORF">POBO1169_LOCUS2274</name>
</gene>
<organism evidence="2">
    <name type="scientific">Pyramimonas obovata</name>
    <dbReference type="NCBI Taxonomy" id="1411642"/>
    <lineage>
        <taxon>Eukaryota</taxon>
        <taxon>Viridiplantae</taxon>
        <taxon>Chlorophyta</taxon>
        <taxon>Pyramimonadophyceae</taxon>
        <taxon>Pyramimonadales</taxon>
        <taxon>Pyramimonadaceae</taxon>
        <taxon>Pyramimonas</taxon>
        <taxon>Pyramimonas incertae sedis</taxon>
    </lineage>
</organism>
<dbReference type="SUPFAM" id="SSF53218">
    <property type="entry name" value="Molybdenum cofactor biosynthesis proteins"/>
    <property type="match status" value="1"/>
</dbReference>
<dbReference type="CDD" id="cd00885">
    <property type="entry name" value="cinA"/>
    <property type="match status" value="1"/>
</dbReference>
<dbReference type="InterPro" id="IPR056596">
    <property type="entry name" value="FLAD1_M"/>
</dbReference>
<protein>
    <recommendedName>
        <fullName evidence="1">MoaB/Mog domain-containing protein</fullName>
    </recommendedName>
</protein>
<feature type="domain" description="MoaB/Mog" evidence="1">
    <location>
        <begin position="58"/>
        <end position="224"/>
    </location>
</feature>
<proteinExistence type="predicted"/>
<dbReference type="SMART" id="SM00852">
    <property type="entry name" value="MoCF_biosynth"/>
    <property type="match status" value="1"/>
</dbReference>
<dbReference type="Pfam" id="PF24102">
    <property type="entry name" value="FLAD1_M"/>
    <property type="match status" value="1"/>
</dbReference>
<dbReference type="EMBL" id="HBFA01004505">
    <property type="protein sequence ID" value="CAD8652017.1"/>
    <property type="molecule type" value="Transcribed_RNA"/>
</dbReference>
<sequence>MWASRVASGITRTLVSSSSLRGSRLRFPTRHVASIRCRPFCFSANSSSEQTPTAPKAAALIIGNEVLSGKVQDVNVHNLAHLLYARGVDLVRVEMVPDVKEDIISTVKSLSERVGPSGFVFTSGGIGPTHDDITYESVAEAFGETLAVHEGTRQRMTEHYTKQGKEVNDARLRMATLPTGCEALTTPGIWVPLVRLHNIYILPGIPRLFSAMLEGCKDRFTGPGMVLETVKTMRGEGEIADALRDIAAKFPDVSIGSYPRTEPTQDYTTKLCFEGRNASTVAEATECAKQLLLALEVEQEE</sequence>
<dbReference type="Gene3D" id="3.40.980.10">
    <property type="entry name" value="MoaB/Mog-like domain"/>
    <property type="match status" value="1"/>
</dbReference>
<evidence type="ECO:0000259" key="1">
    <source>
        <dbReference type="SMART" id="SM00852"/>
    </source>
</evidence>
<name>A0A7S0QTF6_9CHLO</name>
<dbReference type="InterPro" id="IPR050101">
    <property type="entry name" value="CinA"/>
</dbReference>
<evidence type="ECO:0000313" key="2">
    <source>
        <dbReference type="EMBL" id="CAD8652017.1"/>
    </source>
</evidence>
<dbReference type="InterPro" id="IPR036425">
    <property type="entry name" value="MoaB/Mog-like_dom_sf"/>
</dbReference>
<dbReference type="AlphaFoldDB" id="A0A7S0QTF6"/>
<reference evidence="2" key="1">
    <citation type="submission" date="2021-01" db="EMBL/GenBank/DDBJ databases">
        <authorList>
            <person name="Corre E."/>
            <person name="Pelletier E."/>
            <person name="Niang G."/>
            <person name="Scheremetjew M."/>
            <person name="Finn R."/>
            <person name="Kale V."/>
            <person name="Holt S."/>
            <person name="Cochrane G."/>
            <person name="Meng A."/>
            <person name="Brown T."/>
            <person name="Cohen L."/>
        </authorList>
    </citation>
    <scope>NUCLEOTIDE SEQUENCE</scope>
    <source>
        <strain evidence="2">CCMP722</strain>
    </source>
</reference>
<dbReference type="InterPro" id="IPR001453">
    <property type="entry name" value="MoaB/Mog_dom"/>
</dbReference>